<dbReference type="AlphaFoldDB" id="A0A498KIV5"/>
<comment type="caution">
    <text evidence="1">The sequence shown here is derived from an EMBL/GenBank/DDBJ whole genome shotgun (WGS) entry which is preliminary data.</text>
</comment>
<organism evidence="1 2">
    <name type="scientific">Malus domestica</name>
    <name type="common">Apple</name>
    <name type="synonym">Pyrus malus</name>
    <dbReference type="NCBI Taxonomy" id="3750"/>
    <lineage>
        <taxon>Eukaryota</taxon>
        <taxon>Viridiplantae</taxon>
        <taxon>Streptophyta</taxon>
        <taxon>Embryophyta</taxon>
        <taxon>Tracheophyta</taxon>
        <taxon>Spermatophyta</taxon>
        <taxon>Magnoliopsida</taxon>
        <taxon>eudicotyledons</taxon>
        <taxon>Gunneridae</taxon>
        <taxon>Pentapetalae</taxon>
        <taxon>rosids</taxon>
        <taxon>fabids</taxon>
        <taxon>Rosales</taxon>
        <taxon>Rosaceae</taxon>
        <taxon>Amygdaloideae</taxon>
        <taxon>Maleae</taxon>
        <taxon>Malus</taxon>
    </lineage>
</organism>
<evidence type="ECO:0000313" key="2">
    <source>
        <dbReference type="Proteomes" id="UP000290289"/>
    </source>
</evidence>
<name>A0A498KIV5_MALDO</name>
<dbReference type="Proteomes" id="UP000290289">
    <property type="component" value="Chromosome 2"/>
</dbReference>
<gene>
    <name evidence="1" type="ORF">DVH24_017544</name>
</gene>
<accession>A0A498KIV5</accession>
<evidence type="ECO:0000313" key="1">
    <source>
        <dbReference type="EMBL" id="RXI05502.1"/>
    </source>
</evidence>
<protein>
    <submittedName>
        <fullName evidence="1">Uncharacterized protein</fullName>
    </submittedName>
</protein>
<reference evidence="1 2" key="1">
    <citation type="submission" date="2018-10" db="EMBL/GenBank/DDBJ databases">
        <title>A high-quality apple genome assembly.</title>
        <authorList>
            <person name="Hu J."/>
        </authorList>
    </citation>
    <scope>NUCLEOTIDE SEQUENCE [LARGE SCALE GENOMIC DNA]</scope>
    <source>
        <strain evidence="2">cv. HFTH1</strain>
        <tissue evidence="1">Young leaf</tissue>
    </source>
</reference>
<sequence length="67" mass="7961">MRVRPKRPNVQNKQRIWKSERDEGKWKSFNLSHSLNDRPSLSVVLVLLVQEKMVLFQWLAFANEAPN</sequence>
<keyword evidence="2" id="KW-1185">Reference proteome</keyword>
<proteinExistence type="predicted"/>
<dbReference type="EMBL" id="RDQH01000328">
    <property type="protein sequence ID" value="RXI05502.1"/>
    <property type="molecule type" value="Genomic_DNA"/>
</dbReference>